<dbReference type="EMBL" id="LAZR01068048">
    <property type="protein sequence ID" value="KKK50388.1"/>
    <property type="molecule type" value="Genomic_DNA"/>
</dbReference>
<reference evidence="2" key="1">
    <citation type="journal article" date="2015" name="Nature">
        <title>Complex archaea that bridge the gap between prokaryotes and eukaryotes.</title>
        <authorList>
            <person name="Spang A."/>
            <person name="Saw J.H."/>
            <person name="Jorgensen S.L."/>
            <person name="Zaremba-Niedzwiedzka K."/>
            <person name="Martijn J."/>
            <person name="Lind A.E."/>
            <person name="van Eijk R."/>
            <person name="Schleper C."/>
            <person name="Guy L."/>
            <person name="Ettema T.J."/>
        </authorList>
    </citation>
    <scope>NUCLEOTIDE SEQUENCE</scope>
</reference>
<sequence length="319" mass="36353">MKKPVAYKDPSEKFWAEDPFDIYLPTPGFVSDFILATRGMATPTIFSVWVALFMLSTAIKREAWFKWFPDPIYPNLYVIFVAPPKICAKSVSARLGGQILSVFPDSIDDLGLQTKKRITISKAKITPEAISSLLTVPYVAIPGGKGIIRVKLYPQVCFLVSELGTFLGKQLYNVGLIDRLTNLYDCADDEDDTLSRGIKHFENVYVTLLGATTAESLTNTLPEEAFGGGFMSRVILVWQEKSTRIYPMPKEVHGSPTLEILAQRLAWIATHTQGEYVFEEKAQKAYEEWFFEHHSMLEKEEYEKRKEMLYRFDIHLLKV</sequence>
<keyword evidence="1" id="KW-1133">Transmembrane helix</keyword>
<evidence type="ECO:0008006" key="3">
    <source>
        <dbReference type="Google" id="ProtNLM"/>
    </source>
</evidence>
<evidence type="ECO:0000256" key="1">
    <source>
        <dbReference type="SAM" id="Phobius"/>
    </source>
</evidence>
<proteinExistence type="predicted"/>
<accession>A0A0F8W1A3</accession>
<comment type="caution">
    <text evidence="2">The sequence shown here is derived from an EMBL/GenBank/DDBJ whole genome shotgun (WGS) entry which is preliminary data.</text>
</comment>
<organism evidence="2">
    <name type="scientific">marine sediment metagenome</name>
    <dbReference type="NCBI Taxonomy" id="412755"/>
    <lineage>
        <taxon>unclassified sequences</taxon>
        <taxon>metagenomes</taxon>
        <taxon>ecological metagenomes</taxon>
    </lineage>
</organism>
<protein>
    <recommendedName>
        <fullName evidence="3">DUF3987 domain-containing protein</fullName>
    </recommendedName>
</protein>
<keyword evidence="1" id="KW-0472">Membrane</keyword>
<dbReference type="AlphaFoldDB" id="A0A0F8W1A3"/>
<evidence type="ECO:0000313" key="2">
    <source>
        <dbReference type="EMBL" id="KKK50388.1"/>
    </source>
</evidence>
<gene>
    <name evidence="2" type="ORF">LCGC14_3125520</name>
</gene>
<name>A0A0F8W1A3_9ZZZZ</name>
<keyword evidence="1" id="KW-0812">Transmembrane</keyword>
<feature type="transmembrane region" description="Helical" evidence="1">
    <location>
        <begin position="33"/>
        <end position="55"/>
    </location>
</feature>
<feature type="non-terminal residue" evidence="2">
    <location>
        <position position="319"/>
    </location>
</feature>